<gene>
    <name evidence="2" type="ORF">EURHEDRAFT_417754</name>
</gene>
<dbReference type="OrthoDB" id="5086500at2759"/>
<evidence type="ECO:0000313" key="2">
    <source>
        <dbReference type="EMBL" id="EYE90116.1"/>
    </source>
</evidence>
<feature type="transmembrane region" description="Helical" evidence="1">
    <location>
        <begin position="315"/>
        <end position="340"/>
    </location>
</feature>
<accession>A0A017RZX9</accession>
<dbReference type="RefSeq" id="XP_040633806.1">
    <property type="nucleotide sequence ID" value="XM_040783271.1"/>
</dbReference>
<feature type="transmembrane region" description="Helical" evidence="1">
    <location>
        <begin position="274"/>
        <end position="295"/>
    </location>
</feature>
<evidence type="ECO:0000313" key="3">
    <source>
        <dbReference type="Proteomes" id="UP000019804"/>
    </source>
</evidence>
<keyword evidence="1" id="KW-0812">Transmembrane</keyword>
<dbReference type="Pfam" id="PF20246">
    <property type="entry name" value="DUF6601"/>
    <property type="match status" value="1"/>
</dbReference>
<reference evidence="3" key="1">
    <citation type="journal article" date="2014" name="Nat. Commun.">
        <title>Genomic adaptations of the halophilic Dead Sea filamentous fungus Eurotium rubrum.</title>
        <authorList>
            <person name="Kis-Papo T."/>
            <person name="Weig A.R."/>
            <person name="Riley R."/>
            <person name="Persoh D."/>
            <person name="Salamov A."/>
            <person name="Sun H."/>
            <person name="Lipzen A."/>
            <person name="Wasser S.P."/>
            <person name="Rambold G."/>
            <person name="Grigoriev I.V."/>
            <person name="Nevo E."/>
        </authorList>
    </citation>
    <scope>NUCLEOTIDE SEQUENCE [LARGE SCALE GENOMIC DNA]</scope>
    <source>
        <strain evidence="3">CBS 135680</strain>
    </source>
</reference>
<sequence>MEQESQIYSFQTINGQGGSFCADRAAAAKRNTGKTSPFTVNLFKESLPDHTESVPAWFFPSTYRTNKGGLSLVKSNERNFLLSELSVDRLDSIYQHLWLAGLPMPPRPLHYQMVLQREVVLCEKMDMHLVWGSGRIFLKPIPRFLLSSAFWNTHLQCPKGCECTWDQRECMIKNQRSIALGFLLTYAALISFESDFAISKKIGLLPSDLDSCQWADWQRFVEEIMTPSISNDIHRRFYYGELRLGRLNSISLLTRLGYYMNQWPDYSSFLRDQLGWLATTTIYIALALTAMQLGLATDQLKTSPIYMRAAYGFSVFAILGPLISGGVILLALTILVVINWKFQKARSEERFNSINPR</sequence>
<dbReference type="GeneID" id="63698395"/>
<dbReference type="PANTHER" id="PTHR34414:SF1">
    <property type="entry name" value="SUBTILISIN-LIKE SERINE PROTEASE"/>
    <property type="match status" value="1"/>
</dbReference>
<name>A0A017RZX9_ASPRC</name>
<dbReference type="InterPro" id="IPR046536">
    <property type="entry name" value="DUF6601"/>
</dbReference>
<keyword evidence="1" id="KW-0472">Membrane</keyword>
<organism evidence="2 3">
    <name type="scientific">Aspergillus ruber (strain CBS 135680)</name>
    <dbReference type="NCBI Taxonomy" id="1388766"/>
    <lineage>
        <taxon>Eukaryota</taxon>
        <taxon>Fungi</taxon>
        <taxon>Dikarya</taxon>
        <taxon>Ascomycota</taxon>
        <taxon>Pezizomycotina</taxon>
        <taxon>Eurotiomycetes</taxon>
        <taxon>Eurotiomycetidae</taxon>
        <taxon>Eurotiales</taxon>
        <taxon>Aspergillaceae</taxon>
        <taxon>Aspergillus</taxon>
        <taxon>Aspergillus subgen. Aspergillus</taxon>
    </lineage>
</organism>
<keyword evidence="3" id="KW-1185">Reference proteome</keyword>
<dbReference type="HOGENOM" id="CLU_043687_0_2_1"/>
<dbReference type="Proteomes" id="UP000019804">
    <property type="component" value="Unassembled WGS sequence"/>
</dbReference>
<keyword evidence="1" id="KW-1133">Transmembrane helix</keyword>
<evidence type="ECO:0000256" key="1">
    <source>
        <dbReference type="SAM" id="Phobius"/>
    </source>
</evidence>
<proteinExistence type="predicted"/>
<dbReference type="STRING" id="1388766.A0A017RZX9"/>
<protein>
    <submittedName>
        <fullName evidence="2">Uncharacterized protein</fullName>
    </submittedName>
</protein>
<dbReference type="AlphaFoldDB" id="A0A017RZX9"/>
<dbReference type="EMBL" id="KK088471">
    <property type="protein sequence ID" value="EYE90116.1"/>
    <property type="molecule type" value="Genomic_DNA"/>
</dbReference>
<dbReference type="PANTHER" id="PTHR34414">
    <property type="entry name" value="HET DOMAIN-CONTAINING PROTEIN-RELATED"/>
    <property type="match status" value="1"/>
</dbReference>